<accession>A0ACC0G093</accession>
<gene>
    <name evidence="1" type="ORF">LOK49_LG11G02302</name>
</gene>
<evidence type="ECO:0000313" key="2">
    <source>
        <dbReference type="Proteomes" id="UP001060215"/>
    </source>
</evidence>
<protein>
    <submittedName>
        <fullName evidence="1">Ethylene-responsive transcription factor 5</fullName>
    </submittedName>
</protein>
<proteinExistence type="predicted"/>
<comment type="caution">
    <text evidence="1">The sequence shown here is derived from an EMBL/GenBank/DDBJ whole genome shotgun (WGS) entry which is preliminary data.</text>
</comment>
<evidence type="ECO:0000313" key="1">
    <source>
        <dbReference type="EMBL" id="KAI7993742.1"/>
    </source>
</evidence>
<name>A0ACC0G093_9ERIC</name>
<dbReference type="EMBL" id="CM045769">
    <property type="protein sequence ID" value="KAI7993742.1"/>
    <property type="molecule type" value="Genomic_DNA"/>
</dbReference>
<dbReference type="Proteomes" id="UP001060215">
    <property type="component" value="Chromosome 12"/>
</dbReference>
<keyword evidence="2" id="KW-1185">Reference proteome</keyword>
<reference evidence="1 2" key="1">
    <citation type="journal article" date="2022" name="Plant J.">
        <title>Chromosome-level genome of Camellia lanceoleosa provides a valuable resource for understanding genome evolution and self-incompatibility.</title>
        <authorList>
            <person name="Gong W."/>
            <person name="Xiao S."/>
            <person name="Wang L."/>
            <person name="Liao Z."/>
            <person name="Chang Y."/>
            <person name="Mo W."/>
            <person name="Hu G."/>
            <person name="Li W."/>
            <person name="Zhao G."/>
            <person name="Zhu H."/>
            <person name="Hu X."/>
            <person name="Ji K."/>
            <person name="Xiang X."/>
            <person name="Song Q."/>
            <person name="Yuan D."/>
            <person name="Jin S."/>
            <person name="Zhang L."/>
        </authorList>
    </citation>
    <scope>NUCLEOTIDE SEQUENCE [LARGE SCALE GENOMIC DNA]</scope>
    <source>
        <strain evidence="1">SQ_2022a</strain>
    </source>
</reference>
<sequence>MATQDEFTALELIKQHLFGELSPIGSSVTDLSNTSSIFTSFDCSSSSVKTEVTTSQSDSLCSQTSSCESSNVISNFLNSNEVNMTYLFDFVPKSINFEQNGTDFFEFESKPQIIDLTSPNSSSLSNSSLSSVDRRPSLKLDLPPGKKFEWLEFGEPAKPVVSVQKSSTTEERQHYRGVRRRPWGKFAAEIRDPKRRGSRVWLGTFDTAIEAAKAYDRAAFKMRGSKAILNFPLEAGKSYGAATAVENGGKKRSREVAETTEERPVKKEKSPESDVSTVSSSMTNCPLTPSSWTAVWEWEDQQGNGIFNVPPLSPLSPHPLLGFPQLMVV</sequence>
<organism evidence="1 2">
    <name type="scientific">Camellia lanceoleosa</name>
    <dbReference type="NCBI Taxonomy" id="1840588"/>
    <lineage>
        <taxon>Eukaryota</taxon>
        <taxon>Viridiplantae</taxon>
        <taxon>Streptophyta</taxon>
        <taxon>Embryophyta</taxon>
        <taxon>Tracheophyta</taxon>
        <taxon>Spermatophyta</taxon>
        <taxon>Magnoliopsida</taxon>
        <taxon>eudicotyledons</taxon>
        <taxon>Gunneridae</taxon>
        <taxon>Pentapetalae</taxon>
        <taxon>asterids</taxon>
        <taxon>Ericales</taxon>
        <taxon>Theaceae</taxon>
        <taxon>Camellia</taxon>
    </lineage>
</organism>